<gene>
    <name evidence="2" type="ORF">EVA_19289</name>
</gene>
<feature type="compositionally biased region" description="Basic and acidic residues" evidence="1">
    <location>
        <begin position="26"/>
        <end position="41"/>
    </location>
</feature>
<accession>J9FDX6</accession>
<reference evidence="2" key="1">
    <citation type="journal article" date="2012" name="PLoS ONE">
        <title>Gene sets for utilization of primary and secondary nutrition supplies in the distal gut of endangered iberian lynx.</title>
        <authorList>
            <person name="Alcaide M."/>
            <person name="Messina E."/>
            <person name="Richter M."/>
            <person name="Bargiela R."/>
            <person name="Peplies J."/>
            <person name="Huws S.A."/>
            <person name="Newbold C.J."/>
            <person name="Golyshin P.N."/>
            <person name="Simon M.A."/>
            <person name="Lopez G."/>
            <person name="Yakimov M.M."/>
            <person name="Ferrer M."/>
        </authorList>
    </citation>
    <scope>NUCLEOTIDE SEQUENCE</scope>
</reference>
<proteinExistence type="predicted"/>
<dbReference type="EMBL" id="AMCI01007442">
    <property type="protein sequence ID" value="EJW92613.1"/>
    <property type="molecule type" value="Genomic_DNA"/>
</dbReference>
<sequence length="71" mass="7527">MGDGVCTVEAGRRGGTDCDLGTGGDVGRRPDDAVGNRDAGRRLMVSRKVSNREGSSARRPFSTKALNPEDY</sequence>
<evidence type="ECO:0000313" key="2">
    <source>
        <dbReference type="EMBL" id="EJW92613.1"/>
    </source>
</evidence>
<feature type="region of interest" description="Disordered" evidence="1">
    <location>
        <begin position="1"/>
        <end position="71"/>
    </location>
</feature>
<comment type="caution">
    <text evidence="2">The sequence shown here is derived from an EMBL/GenBank/DDBJ whole genome shotgun (WGS) entry which is preliminary data.</text>
</comment>
<name>J9FDX6_9ZZZZ</name>
<protein>
    <submittedName>
        <fullName evidence="2">Uncharacterized protein</fullName>
    </submittedName>
</protein>
<dbReference type="AlphaFoldDB" id="J9FDX6"/>
<evidence type="ECO:0000256" key="1">
    <source>
        <dbReference type="SAM" id="MobiDB-lite"/>
    </source>
</evidence>
<organism evidence="2">
    <name type="scientific">gut metagenome</name>
    <dbReference type="NCBI Taxonomy" id="749906"/>
    <lineage>
        <taxon>unclassified sequences</taxon>
        <taxon>metagenomes</taxon>
        <taxon>organismal metagenomes</taxon>
    </lineage>
</organism>